<evidence type="ECO:0000256" key="1">
    <source>
        <dbReference type="SAM" id="MobiDB-lite"/>
    </source>
</evidence>
<feature type="compositionally biased region" description="Gly residues" evidence="1">
    <location>
        <begin position="18"/>
        <end position="28"/>
    </location>
</feature>
<protein>
    <submittedName>
        <fullName evidence="2">Uncharacterized protein</fullName>
    </submittedName>
</protein>
<keyword evidence="3" id="KW-1185">Reference proteome</keyword>
<reference evidence="2" key="1">
    <citation type="submission" date="2023-10" db="EMBL/GenBank/DDBJ databases">
        <title>Genome assemblies of two species of porcelain crab, Petrolisthes cinctipes and Petrolisthes manimaculis (Anomura: Porcellanidae).</title>
        <authorList>
            <person name="Angst P."/>
        </authorList>
    </citation>
    <scope>NUCLEOTIDE SEQUENCE</scope>
    <source>
        <strain evidence="2">PB745_01</strain>
        <tissue evidence="2">Gill</tissue>
    </source>
</reference>
<sequence>MAEEEARRRRSKRDDDGGGGGGGGGGMGEVKRVKSQLWASCSVYLDPVCAPCLSYTPCLHTHSATDDGGEDGRGEKEEEKMKGGGRKRGEG</sequence>
<feature type="region of interest" description="Disordered" evidence="1">
    <location>
        <begin position="1"/>
        <end position="29"/>
    </location>
</feature>
<comment type="caution">
    <text evidence="2">The sequence shown here is derived from an EMBL/GenBank/DDBJ whole genome shotgun (WGS) entry which is preliminary data.</text>
</comment>
<dbReference type="AlphaFoldDB" id="A0AAE1EWZ2"/>
<organism evidence="2 3">
    <name type="scientific">Petrolisthes cinctipes</name>
    <name type="common">Flat porcelain crab</name>
    <dbReference type="NCBI Taxonomy" id="88211"/>
    <lineage>
        <taxon>Eukaryota</taxon>
        <taxon>Metazoa</taxon>
        <taxon>Ecdysozoa</taxon>
        <taxon>Arthropoda</taxon>
        <taxon>Crustacea</taxon>
        <taxon>Multicrustacea</taxon>
        <taxon>Malacostraca</taxon>
        <taxon>Eumalacostraca</taxon>
        <taxon>Eucarida</taxon>
        <taxon>Decapoda</taxon>
        <taxon>Pleocyemata</taxon>
        <taxon>Anomura</taxon>
        <taxon>Galatheoidea</taxon>
        <taxon>Porcellanidae</taxon>
        <taxon>Petrolisthes</taxon>
    </lineage>
</organism>
<feature type="compositionally biased region" description="Basic and acidic residues" evidence="1">
    <location>
        <begin position="1"/>
        <end position="16"/>
    </location>
</feature>
<feature type="compositionally biased region" description="Basic and acidic residues" evidence="1">
    <location>
        <begin position="70"/>
        <end position="91"/>
    </location>
</feature>
<gene>
    <name evidence="2" type="ORF">Pcinc_031281</name>
</gene>
<feature type="region of interest" description="Disordered" evidence="1">
    <location>
        <begin position="60"/>
        <end position="91"/>
    </location>
</feature>
<dbReference type="EMBL" id="JAWQEG010004133">
    <property type="protein sequence ID" value="KAK3862894.1"/>
    <property type="molecule type" value="Genomic_DNA"/>
</dbReference>
<evidence type="ECO:0000313" key="2">
    <source>
        <dbReference type="EMBL" id="KAK3862894.1"/>
    </source>
</evidence>
<evidence type="ECO:0000313" key="3">
    <source>
        <dbReference type="Proteomes" id="UP001286313"/>
    </source>
</evidence>
<dbReference type="Proteomes" id="UP001286313">
    <property type="component" value="Unassembled WGS sequence"/>
</dbReference>
<accession>A0AAE1EWZ2</accession>
<proteinExistence type="predicted"/>
<name>A0AAE1EWZ2_PETCI</name>